<dbReference type="AlphaFoldDB" id="A0A0E9Q223"/>
<protein>
    <submittedName>
        <fullName evidence="1">Uncharacterized protein</fullName>
    </submittedName>
</protein>
<sequence>MDRVYSLAVCITSCFCMHSAREVKIDFSSTQAA</sequence>
<dbReference type="EMBL" id="GBXM01098399">
    <property type="protein sequence ID" value="JAH10178.1"/>
    <property type="molecule type" value="Transcribed_RNA"/>
</dbReference>
<reference evidence="1" key="1">
    <citation type="submission" date="2014-11" db="EMBL/GenBank/DDBJ databases">
        <authorList>
            <person name="Amaro Gonzalez C."/>
        </authorList>
    </citation>
    <scope>NUCLEOTIDE SEQUENCE</scope>
</reference>
<organism evidence="1">
    <name type="scientific">Anguilla anguilla</name>
    <name type="common">European freshwater eel</name>
    <name type="synonym">Muraena anguilla</name>
    <dbReference type="NCBI Taxonomy" id="7936"/>
    <lineage>
        <taxon>Eukaryota</taxon>
        <taxon>Metazoa</taxon>
        <taxon>Chordata</taxon>
        <taxon>Craniata</taxon>
        <taxon>Vertebrata</taxon>
        <taxon>Euteleostomi</taxon>
        <taxon>Actinopterygii</taxon>
        <taxon>Neopterygii</taxon>
        <taxon>Teleostei</taxon>
        <taxon>Anguilliformes</taxon>
        <taxon>Anguillidae</taxon>
        <taxon>Anguilla</taxon>
    </lineage>
</organism>
<accession>A0A0E9Q223</accession>
<evidence type="ECO:0000313" key="1">
    <source>
        <dbReference type="EMBL" id="JAH10178.1"/>
    </source>
</evidence>
<proteinExistence type="predicted"/>
<name>A0A0E9Q223_ANGAN</name>
<reference evidence="1" key="2">
    <citation type="journal article" date="2015" name="Fish Shellfish Immunol.">
        <title>Early steps in the European eel (Anguilla anguilla)-Vibrio vulnificus interaction in the gills: Role of the RtxA13 toxin.</title>
        <authorList>
            <person name="Callol A."/>
            <person name="Pajuelo D."/>
            <person name="Ebbesson L."/>
            <person name="Teles M."/>
            <person name="MacKenzie S."/>
            <person name="Amaro C."/>
        </authorList>
    </citation>
    <scope>NUCLEOTIDE SEQUENCE</scope>
</reference>